<feature type="region of interest" description="Disordered" evidence="1">
    <location>
        <begin position="134"/>
        <end position="168"/>
    </location>
</feature>
<dbReference type="AlphaFoldDB" id="A0A1I5KY26"/>
<evidence type="ECO:0000313" key="4">
    <source>
        <dbReference type="Proteomes" id="UP000199356"/>
    </source>
</evidence>
<feature type="transmembrane region" description="Helical" evidence="2">
    <location>
        <begin position="171"/>
        <end position="191"/>
    </location>
</feature>
<evidence type="ECO:0000256" key="2">
    <source>
        <dbReference type="SAM" id="Phobius"/>
    </source>
</evidence>
<sequence>MSQTIKIPANERDTIHVFRLDMLDDEVKTFTARREGTDDPASEWPLRNALGADYIEPQRIEVIRTGDLSGVGLRGYLIEGLGAKPERVKADGDRLDAVEGHVLIALPGAFGGVEQTLDPRKPLDYVGSYPEIAPEAPGPMGDVHSAHPPDATVSEAPASETPRGPEQPSRFPVVGAALIAAAVIVLIIWLFA</sequence>
<accession>A0A1I5KY26</accession>
<dbReference type="Proteomes" id="UP000199356">
    <property type="component" value="Unassembled WGS sequence"/>
</dbReference>
<dbReference type="STRING" id="441119.SAMN04488047_101357"/>
<keyword evidence="2" id="KW-1133">Transmembrane helix</keyword>
<evidence type="ECO:0000313" key="3">
    <source>
        <dbReference type="EMBL" id="SFO89798.1"/>
    </source>
</evidence>
<dbReference type="RefSeq" id="WP_093416851.1">
    <property type="nucleotide sequence ID" value="NZ_FOXA01000001.1"/>
</dbReference>
<proteinExistence type="predicted"/>
<name>A0A1I5KY26_9RHOB</name>
<keyword evidence="2" id="KW-0472">Membrane</keyword>
<protein>
    <submittedName>
        <fullName evidence="3">Uncharacterized protein</fullName>
    </submittedName>
</protein>
<dbReference type="EMBL" id="FOXA01000001">
    <property type="protein sequence ID" value="SFO89798.1"/>
    <property type="molecule type" value="Genomic_DNA"/>
</dbReference>
<keyword evidence="2" id="KW-0812">Transmembrane</keyword>
<organism evidence="3 4">
    <name type="scientific">Tranquillimonas alkanivorans</name>
    <dbReference type="NCBI Taxonomy" id="441119"/>
    <lineage>
        <taxon>Bacteria</taxon>
        <taxon>Pseudomonadati</taxon>
        <taxon>Pseudomonadota</taxon>
        <taxon>Alphaproteobacteria</taxon>
        <taxon>Rhodobacterales</taxon>
        <taxon>Roseobacteraceae</taxon>
        <taxon>Tranquillimonas</taxon>
    </lineage>
</organism>
<gene>
    <name evidence="3" type="ORF">SAMN04488047_101357</name>
</gene>
<evidence type="ECO:0000256" key="1">
    <source>
        <dbReference type="SAM" id="MobiDB-lite"/>
    </source>
</evidence>
<dbReference type="OrthoDB" id="7875742at2"/>
<keyword evidence="4" id="KW-1185">Reference proteome</keyword>
<reference evidence="3 4" key="1">
    <citation type="submission" date="2016-10" db="EMBL/GenBank/DDBJ databases">
        <authorList>
            <person name="de Groot N.N."/>
        </authorList>
    </citation>
    <scope>NUCLEOTIDE SEQUENCE [LARGE SCALE GENOMIC DNA]</scope>
    <source>
        <strain evidence="3 4">DSM 19547</strain>
    </source>
</reference>